<dbReference type="RefSeq" id="WP_184048349.1">
    <property type="nucleotide sequence ID" value="NZ_JACIGK010000041.1"/>
</dbReference>
<keyword evidence="1" id="KW-0812">Transmembrane</keyword>
<protein>
    <submittedName>
        <fullName evidence="2">ABC-type Fe3+ transport system permease subunit</fullName>
    </submittedName>
</protein>
<keyword evidence="3" id="KW-1185">Reference proteome</keyword>
<gene>
    <name evidence="2" type="ORF">GGD89_003641</name>
</gene>
<evidence type="ECO:0000256" key="1">
    <source>
        <dbReference type="SAM" id="Phobius"/>
    </source>
</evidence>
<dbReference type="EMBL" id="JACIGK010000041">
    <property type="protein sequence ID" value="MBB4267988.1"/>
    <property type="molecule type" value="Genomic_DNA"/>
</dbReference>
<sequence length="111" mass="11894">MTDRSVPVPDPAGPIHRTRSSPLLRRHLRVSPWSWTVGTVALLVALPILVVVSRVFLPSDGVWAHLAATVLDDYVRNSVLLTLGVVTVASSLGVITAWKAYPFASGAINIS</sequence>
<reference evidence="2 3" key="1">
    <citation type="submission" date="2020-08" db="EMBL/GenBank/DDBJ databases">
        <title>Genome sequencing of Purple Non-Sulfur Bacteria from various extreme environments.</title>
        <authorList>
            <person name="Mayer M."/>
        </authorList>
    </citation>
    <scope>NUCLEOTIDE SEQUENCE [LARGE SCALE GENOMIC DNA]</scope>
    <source>
        <strain evidence="2 3">JA131</strain>
    </source>
</reference>
<evidence type="ECO:0000313" key="2">
    <source>
        <dbReference type="EMBL" id="MBB4267988.1"/>
    </source>
</evidence>
<keyword evidence="1" id="KW-1133">Transmembrane helix</keyword>
<dbReference type="Proteomes" id="UP000554286">
    <property type="component" value="Unassembled WGS sequence"/>
</dbReference>
<name>A0A7W6RHI3_9PROT</name>
<evidence type="ECO:0000313" key="3">
    <source>
        <dbReference type="Proteomes" id="UP000554286"/>
    </source>
</evidence>
<feature type="transmembrane region" description="Helical" evidence="1">
    <location>
        <begin position="33"/>
        <end position="57"/>
    </location>
</feature>
<feature type="transmembrane region" description="Helical" evidence="1">
    <location>
        <begin position="77"/>
        <end position="98"/>
    </location>
</feature>
<organism evidence="2 3">
    <name type="scientific">Roseospira visakhapatnamensis</name>
    <dbReference type="NCBI Taxonomy" id="390880"/>
    <lineage>
        <taxon>Bacteria</taxon>
        <taxon>Pseudomonadati</taxon>
        <taxon>Pseudomonadota</taxon>
        <taxon>Alphaproteobacteria</taxon>
        <taxon>Rhodospirillales</taxon>
        <taxon>Rhodospirillaceae</taxon>
        <taxon>Roseospira</taxon>
    </lineage>
</organism>
<dbReference type="AlphaFoldDB" id="A0A7W6RHI3"/>
<keyword evidence="1" id="KW-0472">Membrane</keyword>
<accession>A0A7W6RHI3</accession>
<proteinExistence type="predicted"/>
<comment type="caution">
    <text evidence="2">The sequence shown here is derived from an EMBL/GenBank/DDBJ whole genome shotgun (WGS) entry which is preliminary data.</text>
</comment>